<sequence length="125" mass="14579">MDIKNDQQNKLTDINKPSEQPNNTSLNPANSKESNQEKPAKRIRRQATEAQLNHPLHGVKLAQVLERLVAHYGWEYLGDRTNINCFIYNPTMKSSLGFLRRTAWAREHVEDLYMDMVEERQQNNS</sequence>
<keyword evidence="3" id="KW-1185">Reference proteome</keyword>
<dbReference type="InterPro" id="IPR018668">
    <property type="entry name" value="DNA-binding_VF530-like"/>
</dbReference>
<dbReference type="AlphaFoldDB" id="A0A1I3SQH1"/>
<dbReference type="RefSeq" id="WP_090842046.1">
    <property type="nucleotide sequence ID" value="NZ_FORM01000011.1"/>
</dbReference>
<feature type="region of interest" description="Disordered" evidence="1">
    <location>
        <begin position="1"/>
        <end position="44"/>
    </location>
</feature>
<evidence type="ECO:0000313" key="2">
    <source>
        <dbReference type="EMBL" id="SFJ60452.1"/>
    </source>
</evidence>
<protein>
    <submittedName>
        <fullName evidence="2">Uncharacterized conserved protein</fullName>
    </submittedName>
</protein>
<proteinExistence type="predicted"/>
<evidence type="ECO:0000256" key="1">
    <source>
        <dbReference type="SAM" id="MobiDB-lite"/>
    </source>
</evidence>
<reference evidence="3" key="1">
    <citation type="submission" date="2016-10" db="EMBL/GenBank/DDBJ databases">
        <authorList>
            <person name="Varghese N."/>
            <person name="Submissions S."/>
        </authorList>
    </citation>
    <scope>NUCLEOTIDE SEQUENCE [LARGE SCALE GENOMIC DNA]</scope>
    <source>
        <strain evidence="3">DSM 28881</strain>
    </source>
</reference>
<dbReference type="Pfam" id="PF09905">
    <property type="entry name" value="VF530"/>
    <property type="match status" value="1"/>
</dbReference>
<organism evidence="2 3">
    <name type="scientific">Olleya namhaensis</name>
    <dbReference type="NCBI Taxonomy" id="1144750"/>
    <lineage>
        <taxon>Bacteria</taxon>
        <taxon>Pseudomonadati</taxon>
        <taxon>Bacteroidota</taxon>
        <taxon>Flavobacteriia</taxon>
        <taxon>Flavobacteriales</taxon>
        <taxon>Flavobacteriaceae</taxon>
    </lineage>
</organism>
<gene>
    <name evidence="2" type="ORF">SAMN05443431_11136</name>
</gene>
<dbReference type="GO" id="GO:0003677">
    <property type="term" value="F:DNA binding"/>
    <property type="evidence" value="ECO:0007669"/>
    <property type="project" value="InterPro"/>
</dbReference>
<accession>A0A1I3SQH1</accession>
<dbReference type="Proteomes" id="UP000199559">
    <property type="component" value="Unassembled WGS sequence"/>
</dbReference>
<evidence type="ECO:0000313" key="3">
    <source>
        <dbReference type="Proteomes" id="UP000199559"/>
    </source>
</evidence>
<dbReference type="EMBL" id="FORM01000011">
    <property type="protein sequence ID" value="SFJ60452.1"/>
    <property type="molecule type" value="Genomic_DNA"/>
</dbReference>
<dbReference type="InterPro" id="IPR036361">
    <property type="entry name" value="SAP_dom_sf"/>
</dbReference>
<name>A0A1I3SQH1_9FLAO</name>
<dbReference type="Gene3D" id="1.10.720.30">
    <property type="entry name" value="SAP domain"/>
    <property type="match status" value="1"/>
</dbReference>
<dbReference type="STRING" id="1144750.SAMN05443431_11136"/>
<feature type="compositionally biased region" description="Polar residues" evidence="1">
    <location>
        <begin position="8"/>
        <end position="33"/>
    </location>
</feature>